<feature type="domain" description="Rho-GAP" evidence="2">
    <location>
        <begin position="4"/>
        <end position="208"/>
    </location>
</feature>
<protein>
    <submittedName>
        <fullName evidence="3">Rho GTPase activation protein</fullName>
    </submittedName>
</protein>
<dbReference type="EMBL" id="ML002462">
    <property type="protein sequence ID" value="RKP37666.1"/>
    <property type="molecule type" value="Genomic_DNA"/>
</dbReference>
<accession>A0A4P9ZVK7</accession>
<dbReference type="Pfam" id="PF00620">
    <property type="entry name" value="RhoGAP"/>
    <property type="match status" value="1"/>
</dbReference>
<dbReference type="AlphaFoldDB" id="A0A4P9ZVK7"/>
<feature type="non-terminal residue" evidence="3">
    <location>
        <position position="212"/>
    </location>
</feature>
<gene>
    <name evidence="3" type="ORF">BJ085DRAFT_12297</name>
</gene>
<feature type="non-terminal residue" evidence="3">
    <location>
        <position position="1"/>
    </location>
</feature>
<dbReference type="SMART" id="SM00324">
    <property type="entry name" value="RhoGAP"/>
    <property type="match status" value="1"/>
</dbReference>
<sequence>VFGVPLSQSLQYAGSLVDIKAPGLTRACLPMLITICGQFLSDNGTNTVGIFRVSGSLRRIQEIHQSFDSAPEYGADLDFSRYTVHDVASIFRRYLTLLPEPVIPVADYYLFREALDLSETSSLANQVDAFRKLLANLPEAERLVLLYVISLLGHFARFSEQTRMDIPNLAAIFQPGLLVHPLHTLTPEEYKRSQKVIEFLITHHENFVIPFP</sequence>
<dbReference type="Proteomes" id="UP000268162">
    <property type="component" value="Unassembled WGS sequence"/>
</dbReference>
<dbReference type="SUPFAM" id="SSF48350">
    <property type="entry name" value="GTPase activation domain, GAP"/>
    <property type="match status" value="1"/>
</dbReference>
<reference evidence="4" key="1">
    <citation type="journal article" date="2018" name="Nat. Microbiol.">
        <title>Leveraging single-cell genomics to expand the fungal tree of life.</title>
        <authorList>
            <person name="Ahrendt S.R."/>
            <person name="Quandt C.A."/>
            <person name="Ciobanu D."/>
            <person name="Clum A."/>
            <person name="Salamov A."/>
            <person name="Andreopoulos B."/>
            <person name="Cheng J.F."/>
            <person name="Woyke T."/>
            <person name="Pelin A."/>
            <person name="Henrissat B."/>
            <person name="Reynolds N.K."/>
            <person name="Benny G.L."/>
            <person name="Smith M.E."/>
            <person name="James T.Y."/>
            <person name="Grigoriev I.V."/>
        </authorList>
    </citation>
    <scope>NUCLEOTIDE SEQUENCE [LARGE SCALE GENOMIC DNA]</scope>
    <source>
        <strain evidence="4">RSA 468</strain>
    </source>
</reference>
<evidence type="ECO:0000313" key="3">
    <source>
        <dbReference type="EMBL" id="RKP37666.1"/>
    </source>
</evidence>
<name>A0A4P9ZVK7_9FUNG</name>
<dbReference type="GO" id="GO:0005938">
    <property type="term" value="C:cell cortex"/>
    <property type="evidence" value="ECO:0007669"/>
    <property type="project" value="TreeGrafter"/>
</dbReference>
<dbReference type="InterPro" id="IPR008936">
    <property type="entry name" value="Rho_GTPase_activation_prot"/>
</dbReference>
<evidence type="ECO:0000259" key="2">
    <source>
        <dbReference type="PROSITE" id="PS50238"/>
    </source>
</evidence>
<dbReference type="PROSITE" id="PS50238">
    <property type="entry name" value="RHOGAP"/>
    <property type="match status" value="1"/>
</dbReference>
<keyword evidence="4" id="KW-1185">Reference proteome</keyword>
<dbReference type="InterPro" id="IPR051025">
    <property type="entry name" value="RhoGAP"/>
</dbReference>
<dbReference type="Gene3D" id="1.10.555.10">
    <property type="entry name" value="Rho GTPase activation protein"/>
    <property type="match status" value="1"/>
</dbReference>
<evidence type="ECO:0000256" key="1">
    <source>
        <dbReference type="ARBA" id="ARBA00022468"/>
    </source>
</evidence>
<dbReference type="GO" id="GO:0005096">
    <property type="term" value="F:GTPase activator activity"/>
    <property type="evidence" value="ECO:0007669"/>
    <property type="project" value="UniProtKB-KW"/>
</dbReference>
<dbReference type="PANTHER" id="PTHR15228:SF25">
    <property type="entry name" value="F-BAR DOMAIN-CONTAINING PROTEIN"/>
    <property type="match status" value="1"/>
</dbReference>
<keyword evidence="1" id="KW-0343">GTPase activation</keyword>
<dbReference type="GO" id="GO:0007165">
    <property type="term" value="P:signal transduction"/>
    <property type="evidence" value="ECO:0007669"/>
    <property type="project" value="InterPro"/>
</dbReference>
<dbReference type="STRING" id="215637.A0A4P9ZVK7"/>
<evidence type="ECO:0000313" key="4">
    <source>
        <dbReference type="Proteomes" id="UP000268162"/>
    </source>
</evidence>
<dbReference type="InterPro" id="IPR000198">
    <property type="entry name" value="RhoGAP_dom"/>
</dbReference>
<proteinExistence type="predicted"/>
<dbReference type="GO" id="GO:0060237">
    <property type="term" value="P:regulation of fungal-type cell wall organization"/>
    <property type="evidence" value="ECO:0007669"/>
    <property type="project" value="TreeGrafter"/>
</dbReference>
<organism evidence="3 4">
    <name type="scientific">Dimargaris cristalligena</name>
    <dbReference type="NCBI Taxonomy" id="215637"/>
    <lineage>
        <taxon>Eukaryota</taxon>
        <taxon>Fungi</taxon>
        <taxon>Fungi incertae sedis</taxon>
        <taxon>Zoopagomycota</taxon>
        <taxon>Kickxellomycotina</taxon>
        <taxon>Dimargaritomycetes</taxon>
        <taxon>Dimargaritales</taxon>
        <taxon>Dimargaritaceae</taxon>
        <taxon>Dimargaris</taxon>
    </lineage>
</organism>
<dbReference type="PANTHER" id="PTHR15228">
    <property type="entry name" value="SPERMATHECAL PHYSIOLOGY VARIANT"/>
    <property type="match status" value="1"/>
</dbReference>